<comment type="caution">
    <text evidence="1">The sequence shown here is derived from an EMBL/GenBank/DDBJ whole genome shotgun (WGS) entry which is preliminary data.</text>
</comment>
<keyword evidence="2" id="KW-1185">Reference proteome</keyword>
<accession>A0ABX1NWH8</accession>
<dbReference type="RefSeq" id="WP_169202598.1">
    <property type="nucleotide sequence ID" value="NZ_CP059467.1"/>
</dbReference>
<dbReference type="Proteomes" id="UP000633943">
    <property type="component" value="Unassembled WGS sequence"/>
</dbReference>
<gene>
    <name evidence="1" type="ORF">GPA24_10650</name>
</gene>
<proteinExistence type="predicted"/>
<organism evidence="1 2">
    <name type="scientific">Aromatoleum bremense</name>
    <dbReference type="NCBI Taxonomy" id="76115"/>
    <lineage>
        <taxon>Bacteria</taxon>
        <taxon>Pseudomonadati</taxon>
        <taxon>Pseudomonadota</taxon>
        <taxon>Betaproteobacteria</taxon>
        <taxon>Rhodocyclales</taxon>
        <taxon>Rhodocyclaceae</taxon>
        <taxon>Aromatoleum</taxon>
    </lineage>
</organism>
<evidence type="ECO:0000313" key="1">
    <source>
        <dbReference type="EMBL" id="NMG15991.1"/>
    </source>
</evidence>
<sequence length="138" mass="15220">MINWFGADSVSRPPGTLLLLRQAKAPQDVLVGTVARMRVVALEDFLLPCADCWRNGIEQDLSFILDALTHPVGDECEENRLIQAIVPGQMEARDRRHKFLGNVTNHGCLAGSLGFTTIVEEYDFHINEAGGWDLCAIG</sequence>
<reference evidence="1 2" key="1">
    <citation type="submission" date="2019-12" db="EMBL/GenBank/DDBJ databases">
        <title>Comparative genomics gives insights into the taxonomy of the Azoarcus-Aromatoleum group and reveals separate origins of nif in the plant-associated Azoarcus and non-plant-associated Aromatoleum sub-groups.</title>
        <authorList>
            <person name="Lafos M."/>
            <person name="Maluk M."/>
            <person name="Batista M."/>
            <person name="Junghare M."/>
            <person name="Carmona M."/>
            <person name="Faoro H."/>
            <person name="Cruz L.M."/>
            <person name="Battistoni F."/>
            <person name="De Souza E."/>
            <person name="Pedrosa F."/>
            <person name="Chen W.-M."/>
            <person name="Poole P.S."/>
            <person name="Dixon R.A."/>
            <person name="James E.K."/>
        </authorList>
    </citation>
    <scope>NUCLEOTIDE SEQUENCE [LARGE SCALE GENOMIC DNA]</scope>
    <source>
        <strain evidence="1 2">PbN1</strain>
    </source>
</reference>
<protein>
    <submittedName>
        <fullName evidence="1">Uncharacterized protein</fullName>
    </submittedName>
</protein>
<evidence type="ECO:0000313" key="2">
    <source>
        <dbReference type="Proteomes" id="UP000633943"/>
    </source>
</evidence>
<dbReference type="EMBL" id="WTVP01000025">
    <property type="protein sequence ID" value="NMG15991.1"/>
    <property type="molecule type" value="Genomic_DNA"/>
</dbReference>
<name>A0ABX1NWH8_9RHOO</name>